<feature type="transmembrane region" description="Helical" evidence="1">
    <location>
        <begin position="12"/>
        <end position="35"/>
    </location>
</feature>
<dbReference type="Proteomes" id="UP000657421">
    <property type="component" value="Unassembled WGS sequence"/>
</dbReference>
<reference evidence="2 3" key="1">
    <citation type="submission" date="2020-08" db="EMBL/GenBank/DDBJ databases">
        <title>Genome public.</title>
        <authorList>
            <person name="Liu C."/>
            <person name="Sun Q."/>
        </authorList>
    </citation>
    <scope>NUCLEOTIDE SEQUENCE [LARGE SCALE GENOMIC DNA]</scope>
    <source>
        <strain evidence="2 3">NSJ-46</strain>
    </source>
</reference>
<dbReference type="PIRSF" id="PIRSF027391">
    <property type="entry name" value="Hpre_diP_synt_I"/>
    <property type="match status" value="1"/>
</dbReference>
<evidence type="ECO:0000313" key="2">
    <source>
        <dbReference type="EMBL" id="MBC8573500.1"/>
    </source>
</evidence>
<comment type="caution">
    <text evidence="2">The sequence shown here is derived from an EMBL/GenBank/DDBJ whole genome shotgun (WGS) entry which is preliminary data.</text>
</comment>
<dbReference type="EMBL" id="JACRSZ010000010">
    <property type="protein sequence ID" value="MBC8573500.1"/>
    <property type="molecule type" value="Genomic_DNA"/>
</dbReference>
<dbReference type="InterPro" id="IPR010898">
    <property type="entry name" value="Hpre_diP_synth_I"/>
</dbReference>
<sequence length="167" mass="17533">MKKKKTPAQKAALYGVLVALAMILSYIEVLIPLPVGIPGVKPGLANLVVFFALYSMSAGEAFLISMVRIILVSITFGNGSAFLYSMAGGILSFLVMWICQKKEFLVPTGVSIAGGIAHNVGQLLMASVILENGAVFTYMPVLLTAGCITGGIIGIIGGQIRSRIIKS</sequence>
<keyword evidence="3" id="KW-1185">Reference proteome</keyword>
<accession>A0ABR7NAR6</accession>
<dbReference type="Pfam" id="PF07456">
    <property type="entry name" value="Hpre_diP_synt_I"/>
    <property type="match status" value="1"/>
</dbReference>
<dbReference type="Gene3D" id="1.10.1760.20">
    <property type="match status" value="1"/>
</dbReference>
<keyword evidence="1" id="KW-0472">Membrane</keyword>
<feature type="transmembrane region" description="Helical" evidence="1">
    <location>
        <begin position="135"/>
        <end position="157"/>
    </location>
</feature>
<dbReference type="RefSeq" id="WP_249308768.1">
    <property type="nucleotide sequence ID" value="NZ_JACRSZ010000010.1"/>
</dbReference>
<protein>
    <submittedName>
        <fullName evidence="2">Gx transporter family protein</fullName>
    </submittedName>
</protein>
<evidence type="ECO:0000256" key="1">
    <source>
        <dbReference type="SAM" id="Phobius"/>
    </source>
</evidence>
<gene>
    <name evidence="2" type="ORF">H8716_10470</name>
</gene>
<feature type="transmembrane region" description="Helical" evidence="1">
    <location>
        <begin position="47"/>
        <end position="69"/>
    </location>
</feature>
<proteinExistence type="predicted"/>
<keyword evidence="1" id="KW-1133">Transmembrane helix</keyword>
<dbReference type="InterPro" id="IPR014535">
    <property type="entry name" value="Hpre_diP_synt_I"/>
</dbReference>
<keyword evidence="1" id="KW-0812">Transmembrane</keyword>
<name>A0ABR7NAR6_9FIRM</name>
<organism evidence="2 3">
    <name type="scientific">Jingyaoa shaoxingensis</name>
    <dbReference type="NCBI Taxonomy" id="2763671"/>
    <lineage>
        <taxon>Bacteria</taxon>
        <taxon>Bacillati</taxon>
        <taxon>Bacillota</taxon>
        <taxon>Clostridia</taxon>
        <taxon>Lachnospirales</taxon>
        <taxon>Lachnospiraceae</taxon>
        <taxon>Jingyaoa</taxon>
    </lineage>
</organism>
<evidence type="ECO:0000313" key="3">
    <source>
        <dbReference type="Proteomes" id="UP000657421"/>
    </source>
</evidence>
<feature type="transmembrane region" description="Helical" evidence="1">
    <location>
        <begin position="81"/>
        <end position="98"/>
    </location>
</feature>